<accession>A0A101SPF8</accession>
<comment type="catalytic activity">
    <reaction evidence="8">
        <text>O-acetyl-L-serine + hydrogen sulfide = L-cysteine + acetate</text>
        <dbReference type="Rhea" id="RHEA:14829"/>
        <dbReference type="ChEBI" id="CHEBI:29919"/>
        <dbReference type="ChEBI" id="CHEBI:30089"/>
        <dbReference type="ChEBI" id="CHEBI:35235"/>
        <dbReference type="ChEBI" id="CHEBI:58340"/>
        <dbReference type="EC" id="2.5.1.47"/>
    </reaction>
</comment>
<dbReference type="EC" id="2.5.1.47" evidence="3"/>
<keyword evidence="11" id="KW-1185">Reference proteome</keyword>
<keyword evidence="6" id="KW-0663">Pyridoxal phosphate</keyword>
<evidence type="ECO:0000256" key="2">
    <source>
        <dbReference type="ARBA" id="ARBA00007103"/>
    </source>
</evidence>
<dbReference type="STRING" id="285568.AQJ66_31990"/>
<dbReference type="InterPro" id="IPR001926">
    <property type="entry name" value="TrpB-like_PALP"/>
</dbReference>
<evidence type="ECO:0000256" key="8">
    <source>
        <dbReference type="ARBA" id="ARBA00047931"/>
    </source>
</evidence>
<keyword evidence="5" id="KW-0808">Transferase</keyword>
<dbReference type="SUPFAM" id="SSF53686">
    <property type="entry name" value="Tryptophan synthase beta subunit-like PLP-dependent enzymes"/>
    <property type="match status" value="1"/>
</dbReference>
<evidence type="ECO:0000256" key="3">
    <source>
        <dbReference type="ARBA" id="ARBA00012681"/>
    </source>
</evidence>
<dbReference type="InterPro" id="IPR050214">
    <property type="entry name" value="Cys_Synth/Cystath_Beta-Synth"/>
</dbReference>
<evidence type="ECO:0000259" key="9">
    <source>
        <dbReference type="Pfam" id="PF00291"/>
    </source>
</evidence>
<dbReference type="Pfam" id="PF00291">
    <property type="entry name" value="PALP"/>
    <property type="match status" value="1"/>
</dbReference>
<evidence type="ECO:0000313" key="10">
    <source>
        <dbReference type="EMBL" id="KUN77847.1"/>
    </source>
</evidence>
<evidence type="ECO:0000256" key="7">
    <source>
        <dbReference type="ARBA" id="ARBA00023192"/>
    </source>
</evidence>
<evidence type="ECO:0000256" key="6">
    <source>
        <dbReference type="ARBA" id="ARBA00022898"/>
    </source>
</evidence>
<evidence type="ECO:0000256" key="5">
    <source>
        <dbReference type="ARBA" id="ARBA00022679"/>
    </source>
</evidence>
<dbReference type="AlphaFoldDB" id="A0A101SPF8"/>
<comment type="cofactor">
    <cofactor evidence="1">
        <name>pyridoxal 5'-phosphate</name>
        <dbReference type="ChEBI" id="CHEBI:597326"/>
    </cofactor>
</comment>
<gene>
    <name evidence="10" type="ORF">AQJ66_31990</name>
</gene>
<dbReference type="Gene3D" id="3.40.50.1100">
    <property type="match status" value="2"/>
</dbReference>
<dbReference type="Proteomes" id="UP000053024">
    <property type="component" value="Unassembled WGS sequence"/>
</dbReference>
<sequence length="313" mass="32473">MTTDIRNTAAGPARSVEELVGRTPLLEVPLPGLPGSARLLAKLEMANPLASVKDRAALFMMRAAEEAGLLPASGGTVVECSSGSTGISLAALCARRGHRCVIVMPDNASEERRLILRRLGADVHLVPHQDGLPAAWAYAEELQRGMPGSWMPRQDRNPANVRAHYETTGPEIWEATGGRIDVLVCGVGTGGTLTGTARYLKERTALHVVAVEPARSAVLSGGEAGPHGIPGIGAGYVSPITDLTLVDEVVAVPDAAASATAEEVTRATGLPVGISSGAAAWASRAVAVQPGWARATVVTVFPDSGERYLSTAR</sequence>
<name>A0A101SPF8_9ACTN</name>
<dbReference type="InterPro" id="IPR036052">
    <property type="entry name" value="TrpB-like_PALP_sf"/>
</dbReference>
<dbReference type="CDD" id="cd01561">
    <property type="entry name" value="CBS_like"/>
    <property type="match status" value="1"/>
</dbReference>
<evidence type="ECO:0000256" key="4">
    <source>
        <dbReference type="ARBA" id="ARBA00022605"/>
    </source>
</evidence>
<comment type="caution">
    <text evidence="10">The sequence shown here is derived from an EMBL/GenBank/DDBJ whole genome shotgun (WGS) entry which is preliminary data.</text>
</comment>
<reference evidence="10 11" key="1">
    <citation type="submission" date="2015-10" db="EMBL/GenBank/DDBJ databases">
        <title>Draft genome sequence of Streptomyces bungoensis DSM 41781, type strain for the species Streptomyces bungoensis.</title>
        <authorList>
            <person name="Ruckert C."/>
            <person name="Winkler A."/>
            <person name="Kalinowski J."/>
            <person name="Kampfer P."/>
            <person name="Glaeser S."/>
        </authorList>
    </citation>
    <scope>NUCLEOTIDE SEQUENCE [LARGE SCALE GENOMIC DNA]</scope>
    <source>
        <strain evidence="10 11">DSM 41781</strain>
    </source>
</reference>
<keyword evidence="4" id="KW-0028">Amino-acid biosynthesis</keyword>
<evidence type="ECO:0000256" key="1">
    <source>
        <dbReference type="ARBA" id="ARBA00001933"/>
    </source>
</evidence>
<evidence type="ECO:0000313" key="11">
    <source>
        <dbReference type="Proteomes" id="UP000053024"/>
    </source>
</evidence>
<dbReference type="PANTHER" id="PTHR10314">
    <property type="entry name" value="CYSTATHIONINE BETA-SYNTHASE"/>
    <property type="match status" value="1"/>
</dbReference>
<dbReference type="FunFam" id="3.40.50.1100:FF:000006">
    <property type="entry name" value="Cysteine synthase"/>
    <property type="match status" value="1"/>
</dbReference>
<dbReference type="EMBL" id="LMWX01000060">
    <property type="protein sequence ID" value="KUN77847.1"/>
    <property type="molecule type" value="Genomic_DNA"/>
</dbReference>
<dbReference type="GO" id="GO:0004124">
    <property type="term" value="F:cysteine synthase activity"/>
    <property type="evidence" value="ECO:0007669"/>
    <property type="project" value="UniProtKB-EC"/>
</dbReference>
<dbReference type="RefSeq" id="WP_061928942.1">
    <property type="nucleotide sequence ID" value="NZ_JBEYBH010000024.1"/>
</dbReference>
<proteinExistence type="inferred from homology"/>
<organism evidence="10 11">
    <name type="scientific">Streptomyces bungoensis</name>
    <dbReference type="NCBI Taxonomy" id="285568"/>
    <lineage>
        <taxon>Bacteria</taxon>
        <taxon>Bacillati</taxon>
        <taxon>Actinomycetota</taxon>
        <taxon>Actinomycetes</taxon>
        <taxon>Kitasatosporales</taxon>
        <taxon>Streptomycetaceae</taxon>
        <taxon>Streptomyces</taxon>
    </lineage>
</organism>
<protein>
    <recommendedName>
        <fullName evidence="3">cysteine synthase</fullName>
        <ecNumber evidence="3">2.5.1.47</ecNumber>
    </recommendedName>
</protein>
<comment type="similarity">
    <text evidence="2">Belongs to the cysteine synthase/cystathionine beta-synthase family.</text>
</comment>
<dbReference type="OrthoDB" id="9805733at2"/>
<feature type="domain" description="Tryptophan synthase beta chain-like PALP" evidence="9">
    <location>
        <begin position="17"/>
        <end position="303"/>
    </location>
</feature>
<keyword evidence="7" id="KW-0198">Cysteine biosynthesis</keyword>